<dbReference type="Pfam" id="PF08327">
    <property type="entry name" value="AHSA1"/>
    <property type="match status" value="1"/>
</dbReference>
<feature type="domain" description="Activator of Hsp90 ATPase homologue 1/2-like C-terminal" evidence="2">
    <location>
        <begin position="23"/>
        <end position="172"/>
    </location>
</feature>
<gene>
    <name evidence="3" type="ORF">ACFOFO_03170</name>
</gene>
<comment type="similarity">
    <text evidence="1">Belongs to the AHA1 family.</text>
</comment>
<evidence type="ECO:0000256" key="1">
    <source>
        <dbReference type="ARBA" id="ARBA00006817"/>
    </source>
</evidence>
<dbReference type="SUPFAM" id="SSF55961">
    <property type="entry name" value="Bet v1-like"/>
    <property type="match status" value="1"/>
</dbReference>
<comment type="caution">
    <text evidence="3">The sequence shown here is derived from an EMBL/GenBank/DDBJ whole genome shotgun (WGS) entry which is preliminary data.</text>
</comment>
<evidence type="ECO:0000313" key="3">
    <source>
        <dbReference type="EMBL" id="MFC3106967.1"/>
    </source>
</evidence>
<organism evidence="3 4">
    <name type="scientific">Undibacterium arcticum</name>
    <dbReference type="NCBI Taxonomy" id="1762892"/>
    <lineage>
        <taxon>Bacteria</taxon>
        <taxon>Pseudomonadati</taxon>
        <taxon>Pseudomonadota</taxon>
        <taxon>Betaproteobacteria</taxon>
        <taxon>Burkholderiales</taxon>
        <taxon>Oxalobacteraceae</taxon>
        <taxon>Undibacterium</taxon>
    </lineage>
</organism>
<accession>A0ABV7EZG7</accession>
<evidence type="ECO:0000259" key="2">
    <source>
        <dbReference type="Pfam" id="PF08327"/>
    </source>
</evidence>
<evidence type="ECO:0000313" key="4">
    <source>
        <dbReference type="Proteomes" id="UP001595530"/>
    </source>
</evidence>
<dbReference type="InterPro" id="IPR023393">
    <property type="entry name" value="START-like_dom_sf"/>
</dbReference>
<name>A0ABV7EZG7_9BURK</name>
<dbReference type="Proteomes" id="UP001595530">
    <property type="component" value="Unassembled WGS sequence"/>
</dbReference>
<reference evidence="4" key="1">
    <citation type="journal article" date="2019" name="Int. J. Syst. Evol. Microbiol.">
        <title>The Global Catalogue of Microorganisms (GCM) 10K type strain sequencing project: providing services to taxonomists for standard genome sequencing and annotation.</title>
        <authorList>
            <consortium name="The Broad Institute Genomics Platform"/>
            <consortium name="The Broad Institute Genome Sequencing Center for Infectious Disease"/>
            <person name="Wu L."/>
            <person name="Ma J."/>
        </authorList>
    </citation>
    <scope>NUCLEOTIDE SEQUENCE [LARGE SCALE GENOMIC DNA]</scope>
    <source>
        <strain evidence="4">KCTC 42986</strain>
    </source>
</reference>
<keyword evidence="4" id="KW-1185">Reference proteome</keyword>
<dbReference type="InterPro" id="IPR013538">
    <property type="entry name" value="ASHA1/2-like_C"/>
</dbReference>
<protein>
    <submittedName>
        <fullName evidence="3">SRPBCC domain-containing protein</fullName>
    </submittedName>
</protein>
<dbReference type="RefSeq" id="WP_390326176.1">
    <property type="nucleotide sequence ID" value="NZ_JBHRTP010000008.1"/>
</dbReference>
<proteinExistence type="inferred from homology"/>
<sequence length="175" mass="19651">MNTATTPQAPAAGNEFVISRLLDAPRTLVFQAWTDPTQMARWFGPHNFTNPVCEIDLRVGGAHRIVMRSPDGVDYPIKGVYREIVAPERLVMTLDCSEHPDAWHDMVKPNRARDERNPAGEMLSTVTFEDVDGKTKLTIRTRFESATIRDAMLKMGMTEGWTESLERLAAHLAKA</sequence>
<dbReference type="Gene3D" id="3.30.530.20">
    <property type="match status" value="1"/>
</dbReference>
<dbReference type="EMBL" id="JBHRTP010000008">
    <property type="protein sequence ID" value="MFC3106967.1"/>
    <property type="molecule type" value="Genomic_DNA"/>
</dbReference>